<organism evidence="2 3">
    <name type="scientific">Olpidium bornovanus</name>
    <dbReference type="NCBI Taxonomy" id="278681"/>
    <lineage>
        <taxon>Eukaryota</taxon>
        <taxon>Fungi</taxon>
        <taxon>Fungi incertae sedis</taxon>
        <taxon>Olpidiomycota</taxon>
        <taxon>Olpidiomycotina</taxon>
        <taxon>Olpidiomycetes</taxon>
        <taxon>Olpidiales</taxon>
        <taxon>Olpidiaceae</taxon>
        <taxon>Olpidium</taxon>
    </lineage>
</organism>
<evidence type="ECO:0000313" key="2">
    <source>
        <dbReference type="EMBL" id="KAG5457543.1"/>
    </source>
</evidence>
<proteinExistence type="predicted"/>
<feature type="region of interest" description="Disordered" evidence="1">
    <location>
        <begin position="1"/>
        <end position="44"/>
    </location>
</feature>
<gene>
    <name evidence="2" type="ORF">BJ554DRAFT_2408</name>
</gene>
<dbReference type="AlphaFoldDB" id="A0A8H7ZQ06"/>
<accession>A0A8H7ZQ06</accession>
<feature type="region of interest" description="Disordered" evidence="1">
    <location>
        <begin position="189"/>
        <end position="229"/>
    </location>
</feature>
<evidence type="ECO:0000256" key="1">
    <source>
        <dbReference type="SAM" id="MobiDB-lite"/>
    </source>
</evidence>
<reference evidence="2 3" key="1">
    <citation type="journal article" name="Sci. Rep.">
        <title>Genome-scale phylogenetic analyses confirm Olpidium as the closest living zoosporic fungus to the non-flagellated, terrestrial fungi.</title>
        <authorList>
            <person name="Chang Y."/>
            <person name="Rochon D."/>
            <person name="Sekimoto S."/>
            <person name="Wang Y."/>
            <person name="Chovatia M."/>
            <person name="Sandor L."/>
            <person name="Salamov A."/>
            <person name="Grigoriev I.V."/>
            <person name="Stajich J.E."/>
            <person name="Spatafora J.W."/>
        </authorList>
    </citation>
    <scope>NUCLEOTIDE SEQUENCE [LARGE SCALE GENOMIC DNA]</scope>
    <source>
        <strain evidence="2">S191</strain>
    </source>
</reference>
<comment type="caution">
    <text evidence="2">The sequence shown here is derived from an EMBL/GenBank/DDBJ whole genome shotgun (WGS) entry which is preliminary data.</text>
</comment>
<name>A0A8H7ZQ06_9FUNG</name>
<feature type="non-terminal residue" evidence="2">
    <location>
        <position position="1"/>
    </location>
</feature>
<evidence type="ECO:0000313" key="3">
    <source>
        <dbReference type="Proteomes" id="UP000673691"/>
    </source>
</evidence>
<sequence>FAARAQPAVLPHLPPGNSCAGDDRGEFQTGATEQSLGPGPAHRRSDVVGCPLAEACGVPRPQRVDTALPPPLDLFLSSRFHLAHSAHAFSFASLQVHVHRWGAPADLRDDGPDSEPGAERAQICVLGHVSVVLRESVSSLHESRCGPRLRRPSALLFLRDPRHRGSRSAVAVPRSWWPALIRQYFQDQETLTSGKRPPSSPSPPSQRRGLPWFHCPSGICSPRPNPGRR</sequence>
<keyword evidence="3" id="KW-1185">Reference proteome</keyword>
<dbReference type="EMBL" id="JAEFCI010009883">
    <property type="protein sequence ID" value="KAG5457543.1"/>
    <property type="molecule type" value="Genomic_DNA"/>
</dbReference>
<dbReference type="Proteomes" id="UP000673691">
    <property type="component" value="Unassembled WGS sequence"/>
</dbReference>
<protein>
    <submittedName>
        <fullName evidence="2">Uncharacterized protein</fullName>
    </submittedName>
</protein>